<evidence type="ECO:0000256" key="1">
    <source>
        <dbReference type="PROSITE-ProRule" id="PRU00169"/>
    </source>
</evidence>
<organism evidence="4 5">
    <name type="scientific">Ravibacter arvi</name>
    <dbReference type="NCBI Taxonomy" id="2051041"/>
    <lineage>
        <taxon>Bacteria</taxon>
        <taxon>Pseudomonadati</taxon>
        <taxon>Bacteroidota</taxon>
        <taxon>Cytophagia</taxon>
        <taxon>Cytophagales</taxon>
        <taxon>Spirosomataceae</taxon>
        <taxon>Ravibacter</taxon>
    </lineage>
</organism>
<accession>A0ABP8MAF3</accession>
<keyword evidence="4" id="KW-0238">DNA-binding</keyword>
<dbReference type="Proteomes" id="UP001501508">
    <property type="component" value="Unassembled WGS sequence"/>
</dbReference>
<dbReference type="InterPro" id="IPR007492">
    <property type="entry name" value="LytTR_DNA-bd_dom"/>
</dbReference>
<evidence type="ECO:0000313" key="4">
    <source>
        <dbReference type="EMBL" id="GAA4445332.1"/>
    </source>
</evidence>
<dbReference type="InterPro" id="IPR001789">
    <property type="entry name" value="Sig_transdc_resp-reg_receiver"/>
</dbReference>
<protein>
    <submittedName>
        <fullName evidence="4">LytTR family DNA-binding domain-containing protein</fullName>
    </submittedName>
</protein>
<evidence type="ECO:0000259" key="2">
    <source>
        <dbReference type="PROSITE" id="PS50110"/>
    </source>
</evidence>
<dbReference type="Gene3D" id="3.40.50.2300">
    <property type="match status" value="1"/>
</dbReference>
<dbReference type="PROSITE" id="PS50930">
    <property type="entry name" value="HTH_LYTTR"/>
    <property type="match status" value="1"/>
</dbReference>
<evidence type="ECO:0000313" key="5">
    <source>
        <dbReference type="Proteomes" id="UP001501508"/>
    </source>
</evidence>
<evidence type="ECO:0000259" key="3">
    <source>
        <dbReference type="PROSITE" id="PS50930"/>
    </source>
</evidence>
<dbReference type="Gene3D" id="2.40.50.1020">
    <property type="entry name" value="LytTr DNA-binding domain"/>
    <property type="match status" value="1"/>
</dbReference>
<dbReference type="EMBL" id="BAABEY010000033">
    <property type="protein sequence ID" value="GAA4445332.1"/>
    <property type="molecule type" value="Genomic_DNA"/>
</dbReference>
<feature type="domain" description="Response regulatory" evidence="2">
    <location>
        <begin position="3"/>
        <end position="114"/>
    </location>
</feature>
<dbReference type="Pfam" id="PF00072">
    <property type="entry name" value="Response_reg"/>
    <property type="match status" value="1"/>
</dbReference>
<name>A0ABP8MAF3_9BACT</name>
<feature type="domain" description="HTH LytTR-type" evidence="3">
    <location>
        <begin position="144"/>
        <end position="239"/>
    </location>
</feature>
<keyword evidence="1" id="KW-0597">Phosphoprotein</keyword>
<dbReference type="PANTHER" id="PTHR45526">
    <property type="entry name" value="TRANSCRIPTIONAL REGULATORY PROTEIN DPIA"/>
    <property type="match status" value="1"/>
</dbReference>
<dbReference type="PROSITE" id="PS50110">
    <property type="entry name" value="RESPONSE_REGULATORY"/>
    <property type="match status" value="1"/>
</dbReference>
<dbReference type="SMART" id="SM00850">
    <property type="entry name" value="LytTR"/>
    <property type="match status" value="1"/>
</dbReference>
<keyword evidence="5" id="KW-1185">Reference proteome</keyword>
<proteinExistence type="predicted"/>
<dbReference type="InterPro" id="IPR051271">
    <property type="entry name" value="2C-system_Tx_regulators"/>
</dbReference>
<comment type="caution">
    <text evidence="4">The sequence shown here is derived from an EMBL/GenBank/DDBJ whole genome shotgun (WGS) entry which is preliminary data.</text>
</comment>
<reference evidence="5" key="1">
    <citation type="journal article" date="2019" name="Int. J. Syst. Evol. Microbiol.">
        <title>The Global Catalogue of Microorganisms (GCM) 10K type strain sequencing project: providing services to taxonomists for standard genome sequencing and annotation.</title>
        <authorList>
            <consortium name="The Broad Institute Genomics Platform"/>
            <consortium name="The Broad Institute Genome Sequencing Center for Infectious Disease"/>
            <person name="Wu L."/>
            <person name="Ma J."/>
        </authorList>
    </citation>
    <scope>NUCLEOTIDE SEQUENCE [LARGE SCALE GENOMIC DNA]</scope>
    <source>
        <strain evidence="5">JCM 31920</strain>
    </source>
</reference>
<feature type="modified residue" description="4-aspartylphosphate" evidence="1">
    <location>
        <position position="54"/>
    </location>
</feature>
<dbReference type="RefSeq" id="WP_345031930.1">
    <property type="nucleotide sequence ID" value="NZ_BAABEY010000033.1"/>
</dbReference>
<gene>
    <name evidence="4" type="ORF">GCM10023091_36870</name>
</gene>
<dbReference type="SMART" id="SM00448">
    <property type="entry name" value="REC"/>
    <property type="match status" value="1"/>
</dbReference>
<dbReference type="Pfam" id="PF04397">
    <property type="entry name" value="LytTR"/>
    <property type="match status" value="1"/>
</dbReference>
<dbReference type="SUPFAM" id="SSF52172">
    <property type="entry name" value="CheY-like"/>
    <property type="match status" value="1"/>
</dbReference>
<sequence length="246" mass="28134">MINCLIVDDEQHAIDLLKLHIDKIPLLHVKWSTTSPLEAFQYVQKHRIDLLFLDIHMPELDGMQFLKLLGGKVPVILTTAYSEYALEGYEFSVVDYLLKPVRFERFLSAVQKAMDRQSTATVPMPVAGLDRPPPDNDFLFVKTETRGKIVRISLPEIDYIEGLGNYVSFCLPTGRIITLSTLKDLEEKLPSSHFIRTHHSYLVPIHKITMVEGNEIQVGAHRLPIGEAYRKAFLKAIESRILNQRK</sequence>
<dbReference type="GO" id="GO:0003677">
    <property type="term" value="F:DNA binding"/>
    <property type="evidence" value="ECO:0007669"/>
    <property type="project" value="UniProtKB-KW"/>
</dbReference>
<dbReference type="PANTHER" id="PTHR45526:SF1">
    <property type="entry name" value="TRANSCRIPTIONAL REGULATORY PROTEIN DCUR-RELATED"/>
    <property type="match status" value="1"/>
</dbReference>
<dbReference type="InterPro" id="IPR011006">
    <property type="entry name" value="CheY-like_superfamily"/>
</dbReference>